<reference evidence="5 6" key="1">
    <citation type="submission" date="2018-06" db="EMBL/GenBank/DDBJ databases">
        <title>Genomic Encyclopedia of Type Strains, Phase IV (KMG-IV): sequencing the most valuable type-strain genomes for metagenomic binning, comparative biology and taxonomic classification.</title>
        <authorList>
            <person name="Goeker M."/>
        </authorList>
    </citation>
    <scope>NUCLEOTIDE SEQUENCE [LARGE SCALE GENOMIC DNA]</scope>
    <source>
        <strain evidence="5 6">DSM 24875</strain>
    </source>
</reference>
<comment type="similarity">
    <text evidence="1">Belongs to the membrane fusion protein (MFP) (TC 8.A.1) family.</text>
</comment>
<evidence type="ECO:0000256" key="2">
    <source>
        <dbReference type="SAM" id="Phobius"/>
    </source>
</evidence>
<dbReference type="Gene3D" id="2.40.420.20">
    <property type="match status" value="1"/>
</dbReference>
<dbReference type="SUPFAM" id="SSF111369">
    <property type="entry name" value="HlyD-like secretion proteins"/>
    <property type="match status" value="1"/>
</dbReference>
<evidence type="ECO:0000313" key="5">
    <source>
        <dbReference type="EMBL" id="RBP06406.1"/>
    </source>
</evidence>
<dbReference type="EMBL" id="QNRK01000031">
    <property type="protein sequence ID" value="RBP06406.1"/>
    <property type="molecule type" value="Genomic_DNA"/>
</dbReference>
<dbReference type="NCBIfam" id="TIGR01730">
    <property type="entry name" value="RND_mfp"/>
    <property type="match status" value="1"/>
</dbReference>
<dbReference type="AlphaFoldDB" id="A0A366EWW4"/>
<keyword evidence="6" id="KW-1185">Reference proteome</keyword>
<dbReference type="Gene3D" id="1.10.287.470">
    <property type="entry name" value="Helix hairpin bin"/>
    <property type="match status" value="1"/>
</dbReference>
<dbReference type="Proteomes" id="UP000253529">
    <property type="component" value="Unassembled WGS sequence"/>
</dbReference>
<protein>
    <submittedName>
        <fullName evidence="5">Membrane fusion protein (Multidrug efflux system)/multidrug efflux system membrane fusion protein</fullName>
    </submittedName>
</protein>
<dbReference type="PANTHER" id="PTHR30469:SF11">
    <property type="entry name" value="BLL4320 PROTEIN"/>
    <property type="match status" value="1"/>
</dbReference>
<dbReference type="InterPro" id="IPR058625">
    <property type="entry name" value="MdtA-like_BSH"/>
</dbReference>
<dbReference type="Pfam" id="PF25954">
    <property type="entry name" value="Beta-barrel_RND_2"/>
    <property type="match status" value="1"/>
</dbReference>
<dbReference type="FunFam" id="2.40.30.170:FF:000010">
    <property type="entry name" value="Efflux RND transporter periplasmic adaptor subunit"/>
    <property type="match status" value="1"/>
</dbReference>
<dbReference type="Pfam" id="PF25917">
    <property type="entry name" value="BSH_RND"/>
    <property type="match status" value="1"/>
</dbReference>
<feature type="domain" description="CusB-like beta-barrel" evidence="4">
    <location>
        <begin position="263"/>
        <end position="334"/>
    </location>
</feature>
<gene>
    <name evidence="5" type="ORF">DFR50_13126</name>
</gene>
<evidence type="ECO:0000259" key="4">
    <source>
        <dbReference type="Pfam" id="PF25954"/>
    </source>
</evidence>
<name>A0A366EWW4_9HYPH</name>
<feature type="transmembrane region" description="Helical" evidence="2">
    <location>
        <begin position="60"/>
        <end position="79"/>
    </location>
</feature>
<feature type="domain" description="Multidrug resistance protein MdtA-like barrel-sandwich hybrid" evidence="3">
    <location>
        <begin position="131"/>
        <end position="252"/>
    </location>
</feature>
<evidence type="ECO:0000313" key="6">
    <source>
        <dbReference type="Proteomes" id="UP000253529"/>
    </source>
</evidence>
<dbReference type="PANTHER" id="PTHR30469">
    <property type="entry name" value="MULTIDRUG RESISTANCE PROTEIN MDTA"/>
    <property type="match status" value="1"/>
</dbReference>
<proteinExistence type="inferred from homology"/>
<organism evidence="5 6">
    <name type="scientific">Roseiarcus fermentans</name>
    <dbReference type="NCBI Taxonomy" id="1473586"/>
    <lineage>
        <taxon>Bacteria</taxon>
        <taxon>Pseudomonadati</taxon>
        <taxon>Pseudomonadota</taxon>
        <taxon>Alphaproteobacteria</taxon>
        <taxon>Hyphomicrobiales</taxon>
        <taxon>Roseiarcaceae</taxon>
        <taxon>Roseiarcus</taxon>
    </lineage>
</organism>
<dbReference type="InterPro" id="IPR058792">
    <property type="entry name" value="Beta-barrel_RND_2"/>
</dbReference>
<evidence type="ECO:0000259" key="3">
    <source>
        <dbReference type="Pfam" id="PF25917"/>
    </source>
</evidence>
<keyword evidence="2" id="KW-0472">Membrane</keyword>
<accession>A0A366EWW4</accession>
<keyword evidence="2" id="KW-0812">Transmembrane</keyword>
<evidence type="ECO:0000256" key="1">
    <source>
        <dbReference type="ARBA" id="ARBA00009477"/>
    </source>
</evidence>
<dbReference type="InterPro" id="IPR006143">
    <property type="entry name" value="RND_pump_MFP"/>
</dbReference>
<dbReference type="GO" id="GO:0015562">
    <property type="term" value="F:efflux transmembrane transporter activity"/>
    <property type="evidence" value="ECO:0007669"/>
    <property type="project" value="TreeGrafter"/>
</dbReference>
<dbReference type="GO" id="GO:1990281">
    <property type="term" value="C:efflux pump complex"/>
    <property type="evidence" value="ECO:0007669"/>
    <property type="project" value="TreeGrafter"/>
</dbReference>
<sequence>MKAIDWILATLALAALAAGALGQAGVVHPPAPPIAFVVAAAVLVALLVIRWLPLRVRRPVVFIVTLCALAGLTVGLAWFQFVIKPAMLKGIMAAAFAPKPTTVSVSPATMEQWPPALTAIGTLRAYQGIFIAPQVAGVITAIHFESGQDVKEGDLLINLDDSVEQADLAAGQAQLRNAEATLARQKTLVLGGNTPQATLDSALAARDSAAASVQRTQAVIAQKAIRAPFPGRIGIRNGDVGQFAAVGTPLASLTRLEPIYADFPVTEDALATIAVGQDTAMTVAPFPGQTFQGRIKAVDARVNADSRNITIRAEFANPDRRLLPGMFANLTVTTGAPREVLTLPRTAIVYSLYGNNVFVVAPAPPPPAPSGTASAAAPAAPGGLVVERRFVRLGAVRGERIAITDGVKEGERVVDAGQIKLQPHMPVVIDDRPALPPPAQTPLQ</sequence>
<keyword evidence="2" id="KW-1133">Transmembrane helix</keyword>
<feature type="transmembrane region" description="Helical" evidence="2">
    <location>
        <begin position="34"/>
        <end position="53"/>
    </location>
</feature>
<dbReference type="Gene3D" id="2.40.50.100">
    <property type="match status" value="1"/>
</dbReference>
<comment type="caution">
    <text evidence="5">The sequence shown here is derived from an EMBL/GenBank/DDBJ whole genome shotgun (WGS) entry which is preliminary data.</text>
</comment>
<dbReference type="RefSeq" id="WP_245428068.1">
    <property type="nucleotide sequence ID" value="NZ_QNRK01000031.1"/>
</dbReference>
<dbReference type="Gene3D" id="2.40.30.170">
    <property type="match status" value="1"/>
</dbReference>